<protein>
    <submittedName>
        <fullName evidence="1">Uncharacterized protein</fullName>
    </submittedName>
</protein>
<reference evidence="2" key="1">
    <citation type="journal article" date="2019" name="Int. J. Syst. Evol. Microbiol.">
        <title>The Global Catalogue of Microorganisms (GCM) 10K type strain sequencing project: providing services to taxonomists for standard genome sequencing and annotation.</title>
        <authorList>
            <consortium name="The Broad Institute Genomics Platform"/>
            <consortium name="The Broad Institute Genome Sequencing Center for Infectious Disease"/>
            <person name="Wu L."/>
            <person name="Ma J."/>
        </authorList>
    </citation>
    <scope>NUCLEOTIDE SEQUENCE [LARGE SCALE GENOMIC DNA]</scope>
    <source>
        <strain evidence="2">CGMCC 1.12286</strain>
    </source>
</reference>
<sequence>MKRRTQVDATPCFLPMFLLFGGLAANRGARARRYGYPGYGAPGFGMPYGAMPGNGYPPQMYGGYGGAPTHPSLYSPWAIQHPQIGAQPGMPVNRPLPY</sequence>
<keyword evidence="2" id="KW-1185">Reference proteome</keyword>
<comment type="caution">
    <text evidence="1">The sequence shown here is derived from an EMBL/GenBank/DDBJ whole genome shotgun (WGS) entry which is preliminary data.</text>
</comment>
<evidence type="ECO:0000313" key="2">
    <source>
        <dbReference type="Proteomes" id="UP001597079"/>
    </source>
</evidence>
<gene>
    <name evidence="1" type="ORF">ACFSB2_13295</name>
</gene>
<organism evidence="1 2">
    <name type="scientific">Alicyclobacillus fodiniaquatilis</name>
    <dbReference type="NCBI Taxonomy" id="1661150"/>
    <lineage>
        <taxon>Bacteria</taxon>
        <taxon>Bacillati</taxon>
        <taxon>Bacillota</taxon>
        <taxon>Bacilli</taxon>
        <taxon>Bacillales</taxon>
        <taxon>Alicyclobacillaceae</taxon>
        <taxon>Alicyclobacillus</taxon>
    </lineage>
</organism>
<accession>A0ABW4JKA8</accession>
<proteinExistence type="predicted"/>
<evidence type="ECO:0000313" key="1">
    <source>
        <dbReference type="EMBL" id="MFD1675670.1"/>
    </source>
</evidence>
<dbReference type="RefSeq" id="WP_377943557.1">
    <property type="nucleotide sequence ID" value="NZ_JBHUCX010000035.1"/>
</dbReference>
<name>A0ABW4JKA8_9BACL</name>
<dbReference type="EMBL" id="JBHUCX010000035">
    <property type="protein sequence ID" value="MFD1675670.1"/>
    <property type="molecule type" value="Genomic_DNA"/>
</dbReference>
<dbReference type="Proteomes" id="UP001597079">
    <property type="component" value="Unassembled WGS sequence"/>
</dbReference>